<dbReference type="Pfam" id="PF08546">
    <property type="entry name" value="ApbA_C"/>
    <property type="match status" value="1"/>
</dbReference>
<evidence type="ECO:0000256" key="3">
    <source>
        <dbReference type="ARBA" id="ARBA00007870"/>
    </source>
</evidence>
<dbReference type="Proteomes" id="UP000528964">
    <property type="component" value="Unassembled WGS sequence"/>
</dbReference>
<evidence type="ECO:0000256" key="7">
    <source>
        <dbReference type="ARBA" id="ARBA00022857"/>
    </source>
</evidence>
<dbReference type="EMBL" id="JACIDR010000001">
    <property type="protein sequence ID" value="MBB3972552.1"/>
    <property type="molecule type" value="Genomic_DNA"/>
</dbReference>
<dbReference type="AlphaFoldDB" id="A0A7W6D1V3"/>
<evidence type="ECO:0000256" key="5">
    <source>
        <dbReference type="ARBA" id="ARBA00019465"/>
    </source>
</evidence>
<organism evidence="14 15">
    <name type="scientific">Hansschlegelia beijingensis</name>
    <dbReference type="NCBI Taxonomy" id="1133344"/>
    <lineage>
        <taxon>Bacteria</taxon>
        <taxon>Pseudomonadati</taxon>
        <taxon>Pseudomonadota</taxon>
        <taxon>Alphaproteobacteria</taxon>
        <taxon>Hyphomicrobiales</taxon>
        <taxon>Methylopilaceae</taxon>
        <taxon>Hansschlegelia</taxon>
    </lineage>
</organism>
<comment type="caution">
    <text evidence="14">The sequence shown here is derived from an EMBL/GenBank/DDBJ whole genome shotgun (WGS) entry which is preliminary data.</text>
</comment>
<comment type="function">
    <text evidence="1 11">Catalyzes the NADPH-dependent reduction of ketopantoate into pantoic acid.</text>
</comment>
<comment type="similarity">
    <text evidence="3 11">Belongs to the ketopantoate reductase family.</text>
</comment>
<evidence type="ECO:0000256" key="6">
    <source>
        <dbReference type="ARBA" id="ARBA00022655"/>
    </source>
</evidence>
<feature type="domain" description="Ketopantoate reductase N-terminal" evidence="12">
    <location>
        <begin position="3"/>
        <end position="151"/>
    </location>
</feature>
<dbReference type="Pfam" id="PF02558">
    <property type="entry name" value="ApbA"/>
    <property type="match status" value="1"/>
</dbReference>
<evidence type="ECO:0000256" key="4">
    <source>
        <dbReference type="ARBA" id="ARBA00013014"/>
    </source>
</evidence>
<dbReference type="GO" id="GO:0015940">
    <property type="term" value="P:pantothenate biosynthetic process"/>
    <property type="evidence" value="ECO:0007669"/>
    <property type="project" value="UniProtKB-UniPathway"/>
</dbReference>
<dbReference type="InterPro" id="IPR013332">
    <property type="entry name" value="KPR_N"/>
</dbReference>
<dbReference type="PANTHER" id="PTHR21708:SF26">
    <property type="entry name" value="2-DEHYDROPANTOATE 2-REDUCTASE"/>
    <property type="match status" value="1"/>
</dbReference>
<dbReference type="InterPro" id="IPR013752">
    <property type="entry name" value="KPA_reductase"/>
</dbReference>
<dbReference type="InterPro" id="IPR003710">
    <property type="entry name" value="ApbA"/>
</dbReference>
<keyword evidence="6 11" id="KW-0566">Pantothenate biosynthesis</keyword>
<evidence type="ECO:0000313" key="15">
    <source>
        <dbReference type="Proteomes" id="UP000528964"/>
    </source>
</evidence>
<evidence type="ECO:0000259" key="12">
    <source>
        <dbReference type="Pfam" id="PF02558"/>
    </source>
</evidence>
<dbReference type="Gene3D" id="1.10.1040.10">
    <property type="entry name" value="N-(1-d-carboxylethyl)-l-norvaline Dehydrogenase, domain 2"/>
    <property type="match status" value="1"/>
</dbReference>
<evidence type="ECO:0000259" key="13">
    <source>
        <dbReference type="Pfam" id="PF08546"/>
    </source>
</evidence>
<keyword evidence="8 11" id="KW-0560">Oxidoreductase</keyword>
<gene>
    <name evidence="14" type="ORF">GGR24_001185</name>
</gene>
<dbReference type="SUPFAM" id="SSF48179">
    <property type="entry name" value="6-phosphogluconate dehydrogenase C-terminal domain-like"/>
    <property type="match status" value="1"/>
</dbReference>
<dbReference type="InterPro" id="IPR051402">
    <property type="entry name" value="KPR-Related"/>
</dbReference>
<dbReference type="EC" id="1.1.1.169" evidence="4 11"/>
<dbReference type="InterPro" id="IPR036291">
    <property type="entry name" value="NAD(P)-bd_dom_sf"/>
</dbReference>
<dbReference type="NCBIfam" id="TIGR00745">
    <property type="entry name" value="apbA_panE"/>
    <property type="match status" value="1"/>
</dbReference>
<dbReference type="InterPro" id="IPR013328">
    <property type="entry name" value="6PGD_dom2"/>
</dbReference>
<sequence>MRILVVGAGATGGYFGGRLAEAGRNVQFLVRPARADRLRADGLRIVSPYGDLTIVPDVVTAGEIAQPFDVILLTVKAFGLVAALDDIAPAVGPETMILAFLNGMRHLDLIAERFDRRNLVGCVCKVATTLDPDGRILQLSPVQEIAYGELDGTASDRMARLDATMRDAGFSARLSTDIEREMWEKWTLLATLAASTCLLRGSVGQILAAPGGRQTAFALLDEVTATVSRVGRQPGERAMAAIRAMLSDEGSSQTSSLYRDVMIGAPIEADQILGDLLARARTAGVPTPLLTAAYAQLSIYEAARRG</sequence>
<dbReference type="GO" id="GO:0008677">
    <property type="term" value="F:2-dehydropantoate 2-reductase activity"/>
    <property type="evidence" value="ECO:0007669"/>
    <property type="project" value="UniProtKB-EC"/>
</dbReference>
<evidence type="ECO:0000256" key="11">
    <source>
        <dbReference type="RuleBase" id="RU362068"/>
    </source>
</evidence>
<comment type="catalytic activity">
    <reaction evidence="10 11">
        <text>(R)-pantoate + NADP(+) = 2-dehydropantoate + NADPH + H(+)</text>
        <dbReference type="Rhea" id="RHEA:16233"/>
        <dbReference type="ChEBI" id="CHEBI:11561"/>
        <dbReference type="ChEBI" id="CHEBI:15378"/>
        <dbReference type="ChEBI" id="CHEBI:15980"/>
        <dbReference type="ChEBI" id="CHEBI:57783"/>
        <dbReference type="ChEBI" id="CHEBI:58349"/>
        <dbReference type="EC" id="1.1.1.169"/>
    </reaction>
</comment>
<dbReference type="InterPro" id="IPR008927">
    <property type="entry name" value="6-PGluconate_DH-like_C_sf"/>
</dbReference>
<accession>A0A7W6D1V3</accession>
<evidence type="ECO:0000313" key="14">
    <source>
        <dbReference type="EMBL" id="MBB3972552.1"/>
    </source>
</evidence>
<dbReference type="UniPathway" id="UPA00028">
    <property type="reaction ID" value="UER00004"/>
</dbReference>
<dbReference type="Gene3D" id="3.40.50.720">
    <property type="entry name" value="NAD(P)-binding Rossmann-like Domain"/>
    <property type="match status" value="1"/>
</dbReference>
<dbReference type="FunFam" id="1.10.1040.10:FF:000017">
    <property type="entry name" value="2-dehydropantoate 2-reductase"/>
    <property type="match status" value="1"/>
</dbReference>
<evidence type="ECO:0000256" key="8">
    <source>
        <dbReference type="ARBA" id="ARBA00023002"/>
    </source>
</evidence>
<evidence type="ECO:0000256" key="1">
    <source>
        <dbReference type="ARBA" id="ARBA00002919"/>
    </source>
</evidence>
<evidence type="ECO:0000256" key="10">
    <source>
        <dbReference type="ARBA" id="ARBA00048793"/>
    </source>
</evidence>
<evidence type="ECO:0000256" key="9">
    <source>
        <dbReference type="ARBA" id="ARBA00032024"/>
    </source>
</evidence>
<comment type="pathway">
    <text evidence="2 11">Cofactor biosynthesis; (R)-pantothenate biosynthesis; (R)-pantoate from 3-methyl-2-oxobutanoate: step 2/2.</text>
</comment>
<evidence type="ECO:0000256" key="2">
    <source>
        <dbReference type="ARBA" id="ARBA00004994"/>
    </source>
</evidence>
<keyword evidence="7 11" id="KW-0521">NADP</keyword>
<dbReference type="FunFam" id="3.40.50.720:FF:000307">
    <property type="entry name" value="2-dehydropantoate 2-reductase"/>
    <property type="match status" value="1"/>
</dbReference>
<keyword evidence="15" id="KW-1185">Reference proteome</keyword>
<dbReference type="RefSeq" id="WP_183394339.1">
    <property type="nucleotide sequence ID" value="NZ_JACIDR010000001.1"/>
</dbReference>
<dbReference type="PANTHER" id="PTHR21708">
    <property type="entry name" value="PROBABLE 2-DEHYDROPANTOATE 2-REDUCTASE"/>
    <property type="match status" value="1"/>
</dbReference>
<name>A0A7W6D1V3_9HYPH</name>
<protein>
    <recommendedName>
        <fullName evidence="5 11">2-dehydropantoate 2-reductase</fullName>
        <ecNumber evidence="4 11">1.1.1.169</ecNumber>
    </recommendedName>
    <alternativeName>
        <fullName evidence="9 11">Ketopantoate reductase</fullName>
    </alternativeName>
</protein>
<feature type="domain" description="Ketopantoate reductase C-terminal" evidence="13">
    <location>
        <begin position="177"/>
        <end position="300"/>
    </location>
</feature>
<reference evidence="14 15" key="1">
    <citation type="submission" date="2020-08" db="EMBL/GenBank/DDBJ databases">
        <title>Genomic Encyclopedia of Type Strains, Phase IV (KMG-IV): sequencing the most valuable type-strain genomes for metagenomic binning, comparative biology and taxonomic classification.</title>
        <authorList>
            <person name="Goeker M."/>
        </authorList>
    </citation>
    <scope>NUCLEOTIDE SEQUENCE [LARGE SCALE GENOMIC DNA]</scope>
    <source>
        <strain evidence="14 15">DSM 25481</strain>
    </source>
</reference>
<dbReference type="SUPFAM" id="SSF51735">
    <property type="entry name" value="NAD(P)-binding Rossmann-fold domains"/>
    <property type="match status" value="1"/>
</dbReference>
<dbReference type="GO" id="GO:0005737">
    <property type="term" value="C:cytoplasm"/>
    <property type="evidence" value="ECO:0007669"/>
    <property type="project" value="TreeGrafter"/>
</dbReference>
<proteinExistence type="inferred from homology"/>